<dbReference type="Pfam" id="PF09414">
    <property type="entry name" value="RNA_ligase"/>
    <property type="match status" value="1"/>
</dbReference>
<dbReference type="InterPro" id="IPR001072">
    <property type="entry name" value="RNA_ligase_Pab1020"/>
</dbReference>
<dbReference type="GO" id="GO:0016874">
    <property type="term" value="F:ligase activity"/>
    <property type="evidence" value="ECO:0007669"/>
    <property type="project" value="UniProtKB-KW"/>
</dbReference>
<dbReference type="NCBIfam" id="TIGR01209">
    <property type="entry name" value="RNA ligase"/>
    <property type="match status" value="1"/>
</dbReference>
<dbReference type="Pfam" id="PF18330">
    <property type="entry name" value="Lig_C"/>
    <property type="match status" value="1"/>
</dbReference>
<dbReference type="Gene3D" id="3.30.1490.70">
    <property type="match status" value="1"/>
</dbReference>
<dbReference type="Gene3D" id="3.30.470.30">
    <property type="entry name" value="DNA ligase/mRNA capping enzyme"/>
    <property type="match status" value="1"/>
</dbReference>
<organism evidence="3 4">
    <name type="scientific">Nitrosococcus oceani C-27</name>
    <dbReference type="NCBI Taxonomy" id="314279"/>
    <lineage>
        <taxon>Bacteria</taxon>
        <taxon>Pseudomonadati</taxon>
        <taxon>Pseudomonadota</taxon>
        <taxon>Gammaproteobacteria</taxon>
        <taxon>Chromatiales</taxon>
        <taxon>Chromatiaceae</taxon>
        <taxon>Nitrosococcus</taxon>
    </lineage>
</organism>
<dbReference type="SUPFAM" id="SSF56091">
    <property type="entry name" value="DNA ligase/mRNA capping enzyme, catalytic domain"/>
    <property type="match status" value="1"/>
</dbReference>
<dbReference type="InterPro" id="IPR041596">
    <property type="entry name" value="Lig_Pab1020_C"/>
</dbReference>
<dbReference type="CDD" id="cd07894">
    <property type="entry name" value="Adenylation_RNA_ligase"/>
    <property type="match status" value="1"/>
</dbReference>
<evidence type="ECO:0000259" key="1">
    <source>
        <dbReference type="Pfam" id="PF09414"/>
    </source>
</evidence>
<evidence type="ECO:0000259" key="2">
    <source>
        <dbReference type="Pfam" id="PF18330"/>
    </source>
</evidence>
<dbReference type="InterPro" id="IPR021122">
    <property type="entry name" value="RNA_ligase_dom_REL/Rnl2"/>
</dbReference>
<feature type="domain" description="RNA ligase" evidence="1">
    <location>
        <begin position="70"/>
        <end position="225"/>
    </location>
</feature>
<proteinExistence type="predicted"/>
<accession>A0A0E2Z7Q6</accession>
<protein>
    <submittedName>
        <fullName evidence="3">ATP-dependent DNA ligase</fullName>
    </submittedName>
</protein>
<reference evidence="3 4" key="1">
    <citation type="submission" date="2014-07" db="EMBL/GenBank/DDBJ databases">
        <title>Comparative analysis of Nitrosococcus oceani genome inventories of strains from Pacific and Atlantic gyres.</title>
        <authorList>
            <person name="Lim C.K."/>
            <person name="Wang L."/>
            <person name="Sayavedra-Soto L.A."/>
            <person name="Klotz M.G."/>
        </authorList>
    </citation>
    <scope>NUCLEOTIDE SEQUENCE [LARGE SCALE GENOMIC DNA]</scope>
    <source>
        <strain evidence="3 4">C-27</strain>
    </source>
</reference>
<evidence type="ECO:0000313" key="3">
    <source>
        <dbReference type="EMBL" id="KFI19630.1"/>
    </source>
</evidence>
<dbReference type="AlphaFoldDB" id="A0A0E2Z7Q6"/>
<dbReference type="EMBL" id="JPGN01000043">
    <property type="protein sequence ID" value="KFI19630.1"/>
    <property type="molecule type" value="Genomic_DNA"/>
</dbReference>
<keyword evidence="3" id="KW-0436">Ligase</keyword>
<evidence type="ECO:0000313" key="4">
    <source>
        <dbReference type="Proteomes" id="UP000028839"/>
    </source>
</evidence>
<sequence>MQNFFNQAHAKGRLRRECFGNLIYYRLIDDSQPFRRGTVIFEEGTLIPGYPQIGRMIRLDKGLKEQFTKPFWAEEKVDGYNVRIFLLGERLLGVTRGGFLCPFTVDRLPDLIDERIFSDHPDFILCGEIAGPENPYLIGSPPFIKEDIQLFIFDCQRKGEFDYLSQAEKHQLMEHYSLPSVRNFGLFKAEDILAIKQLMMTLDTEGCEGLVFKEDVPRGKRSKYVTSDASLSDIQAMARYLPDFPPEYFIGRILRSVIFLDEEGISSTHELKAQLGSAFIDGLLKAIKQCQREHRVYHRFRCRLHDRANARQLLAHLARGDGHIQIVKHRLVREGEFYIFEFDKVFQRTTGLLGELLSGEMVYD</sequence>
<dbReference type="HOGENOM" id="CLU_061502_0_0_6"/>
<gene>
    <name evidence="3" type="ORF">IB75_07395</name>
</gene>
<dbReference type="Gene3D" id="3.30.70.2160">
    <property type="match status" value="1"/>
</dbReference>
<dbReference type="Proteomes" id="UP000028839">
    <property type="component" value="Unassembled WGS sequence"/>
</dbReference>
<dbReference type="PRINTS" id="PR01048">
    <property type="entry name" value="Y414FAMILY"/>
</dbReference>
<feature type="domain" description="RNA ligase Pab1020 C-terminal" evidence="2">
    <location>
        <begin position="238"/>
        <end position="360"/>
    </location>
</feature>
<dbReference type="Gene3D" id="3.10.450.740">
    <property type="match status" value="1"/>
</dbReference>
<comment type="caution">
    <text evidence="3">The sequence shown here is derived from an EMBL/GenBank/DDBJ whole genome shotgun (WGS) entry which is preliminary data.</text>
</comment>
<name>A0A0E2Z7Q6_9GAMM</name>